<evidence type="ECO:0000313" key="1">
    <source>
        <dbReference type="EMBL" id="GAA5163831.1"/>
    </source>
</evidence>
<protein>
    <submittedName>
        <fullName evidence="1">Uncharacterized protein</fullName>
    </submittedName>
</protein>
<gene>
    <name evidence="1" type="ORF">GCM10023321_51360</name>
</gene>
<evidence type="ECO:0000313" key="2">
    <source>
        <dbReference type="Proteomes" id="UP001428817"/>
    </source>
</evidence>
<dbReference type="Proteomes" id="UP001428817">
    <property type="component" value="Unassembled WGS sequence"/>
</dbReference>
<reference evidence="2" key="1">
    <citation type="journal article" date="2019" name="Int. J. Syst. Evol. Microbiol.">
        <title>The Global Catalogue of Microorganisms (GCM) 10K type strain sequencing project: providing services to taxonomists for standard genome sequencing and annotation.</title>
        <authorList>
            <consortium name="The Broad Institute Genomics Platform"/>
            <consortium name="The Broad Institute Genome Sequencing Center for Infectious Disease"/>
            <person name="Wu L."/>
            <person name="Ma J."/>
        </authorList>
    </citation>
    <scope>NUCLEOTIDE SEQUENCE [LARGE SCALE GENOMIC DNA]</scope>
    <source>
        <strain evidence="2">JCM 18303</strain>
    </source>
</reference>
<organism evidence="1 2">
    <name type="scientific">Pseudonocardia eucalypti</name>
    <dbReference type="NCBI Taxonomy" id="648755"/>
    <lineage>
        <taxon>Bacteria</taxon>
        <taxon>Bacillati</taxon>
        <taxon>Actinomycetota</taxon>
        <taxon>Actinomycetes</taxon>
        <taxon>Pseudonocardiales</taxon>
        <taxon>Pseudonocardiaceae</taxon>
        <taxon>Pseudonocardia</taxon>
    </lineage>
</organism>
<dbReference type="EMBL" id="BAABJP010000030">
    <property type="protein sequence ID" value="GAA5163831.1"/>
    <property type="molecule type" value="Genomic_DNA"/>
</dbReference>
<proteinExistence type="predicted"/>
<accession>A0ABP9QLB2</accession>
<keyword evidence="2" id="KW-1185">Reference proteome</keyword>
<comment type="caution">
    <text evidence="1">The sequence shown here is derived from an EMBL/GenBank/DDBJ whole genome shotgun (WGS) entry which is preliminary data.</text>
</comment>
<name>A0ABP9QLB2_9PSEU</name>
<sequence>MVCLGELPRRRKLVRTATGSGWVEIGSFASAQTPPMPWARVGLCQFGRSHPVVPANL</sequence>